<dbReference type="Gene3D" id="2.60.40.1760">
    <property type="entry name" value="glycosyl hydrolase (family 31)"/>
    <property type="match status" value="1"/>
</dbReference>
<evidence type="ECO:0000259" key="14">
    <source>
        <dbReference type="Pfam" id="PF21365"/>
    </source>
</evidence>
<evidence type="ECO:0000256" key="10">
    <source>
        <dbReference type="SAM" id="MobiDB-lite"/>
    </source>
</evidence>
<dbReference type="InterPro" id="IPR025887">
    <property type="entry name" value="Glyco_hydro_31_N_dom"/>
</dbReference>
<evidence type="ECO:0000256" key="9">
    <source>
        <dbReference type="RuleBase" id="RU361185"/>
    </source>
</evidence>
<feature type="chain" id="PRO_5010747100" description="alpha-glucosidase" evidence="11">
    <location>
        <begin position="20"/>
        <end position="994"/>
    </location>
</feature>
<dbReference type="FunFam" id="3.20.20.80:FF:000138">
    <property type="entry name" value="Putative alpha-glucosidase AgdA"/>
    <property type="match status" value="1"/>
</dbReference>
<dbReference type="FunFam" id="2.60.40.1180:FF:000001">
    <property type="entry name" value="Maltase-glucoamylase, intestinal"/>
    <property type="match status" value="1"/>
</dbReference>
<dbReference type="GO" id="GO:0004558">
    <property type="term" value="F:alpha-1,4-glucosidase activity"/>
    <property type="evidence" value="ECO:0007669"/>
    <property type="project" value="UniProtKB-EC"/>
</dbReference>
<feature type="region of interest" description="Disordered" evidence="10">
    <location>
        <begin position="570"/>
        <end position="591"/>
    </location>
</feature>
<dbReference type="EMBL" id="MLKD01000009">
    <property type="protein sequence ID" value="OQE23035.1"/>
    <property type="molecule type" value="Genomic_DNA"/>
</dbReference>
<dbReference type="Gene3D" id="3.20.20.80">
    <property type="entry name" value="Glycosidases"/>
    <property type="match status" value="2"/>
</dbReference>
<evidence type="ECO:0000256" key="7">
    <source>
        <dbReference type="ARBA" id="ARBA00023295"/>
    </source>
</evidence>
<evidence type="ECO:0000256" key="5">
    <source>
        <dbReference type="ARBA" id="ARBA00022801"/>
    </source>
</evidence>
<dbReference type="InterPro" id="IPR030458">
    <property type="entry name" value="Glyco_hydro_31_AS"/>
</dbReference>
<dbReference type="FunFam" id="3.20.20.80:FF:000169">
    <property type="entry name" value="Putative alpha-glucosidase AgdA"/>
    <property type="match status" value="1"/>
</dbReference>
<evidence type="ECO:0000313" key="16">
    <source>
        <dbReference type="Proteomes" id="UP000191285"/>
    </source>
</evidence>
<dbReference type="CDD" id="cd06602">
    <property type="entry name" value="GH31_MGAM_SI_GAA"/>
    <property type="match status" value="1"/>
</dbReference>
<name>A0A1V6T9L2_9EURO</name>
<dbReference type="SUPFAM" id="SSF51445">
    <property type="entry name" value="(Trans)glycosidases"/>
    <property type="match status" value="1"/>
</dbReference>
<dbReference type="EC" id="3.2.1.20" evidence="3"/>
<dbReference type="GO" id="GO:0005975">
    <property type="term" value="P:carbohydrate metabolic process"/>
    <property type="evidence" value="ECO:0007669"/>
    <property type="project" value="InterPro"/>
</dbReference>
<evidence type="ECO:0000256" key="4">
    <source>
        <dbReference type="ARBA" id="ARBA00022729"/>
    </source>
</evidence>
<accession>A0A1V6T9L2</accession>
<dbReference type="Gene3D" id="2.60.40.1180">
    <property type="entry name" value="Golgi alpha-mannosidase II"/>
    <property type="match status" value="2"/>
</dbReference>
<gene>
    <name evidence="15" type="ORF">PENSTE_c009G01312</name>
</gene>
<feature type="domain" description="Glycoside hydrolase family 31 TIM barrel" evidence="12">
    <location>
        <begin position="335"/>
        <end position="764"/>
    </location>
</feature>
<dbReference type="InterPro" id="IPR017853">
    <property type="entry name" value="GH"/>
</dbReference>
<dbReference type="STRING" id="303698.A0A1V6T9L2"/>
<evidence type="ECO:0000256" key="8">
    <source>
        <dbReference type="ARBA" id="ARBA00041343"/>
    </source>
</evidence>
<evidence type="ECO:0000256" key="6">
    <source>
        <dbReference type="ARBA" id="ARBA00023180"/>
    </source>
</evidence>
<dbReference type="Proteomes" id="UP000191285">
    <property type="component" value="Unassembled WGS sequence"/>
</dbReference>
<feature type="signal peptide" evidence="11">
    <location>
        <begin position="1"/>
        <end position="19"/>
    </location>
</feature>
<dbReference type="PROSITE" id="PS00707">
    <property type="entry name" value="GLYCOSYL_HYDROL_F31_2"/>
    <property type="match status" value="1"/>
</dbReference>
<keyword evidence="4 11" id="KW-0732">Signal</keyword>
<dbReference type="InterPro" id="IPR011013">
    <property type="entry name" value="Gal_mutarotase_sf_dom"/>
</dbReference>
<evidence type="ECO:0000313" key="15">
    <source>
        <dbReference type="EMBL" id="OQE23035.1"/>
    </source>
</evidence>
<evidence type="ECO:0000256" key="1">
    <source>
        <dbReference type="ARBA" id="ARBA00001657"/>
    </source>
</evidence>
<dbReference type="Pfam" id="PF13802">
    <property type="entry name" value="Gal_mutarotas_2"/>
    <property type="match status" value="1"/>
</dbReference>
<comment type="caution">
    <text evidence="15">The sequence shown here is derived from an EMBL/GenBank/DDBJ whole genome shotgun (WGS) entry which is preliminary data.</text>
</comment>
<keyword evidence="16" id="KW-1185">Reference proteome</keyword>
<dbReference type="InterPro" id="IPR000322">
    <property type="entry name" value="Glyco_hydro_31_TIM"/>
</dbReference>
<dbReference type="SUPFAM" id="SSF51011">
    <property type="entry name" value="Glycosyl hydrolase domain"/>
    <property type="match status" value="1"/>
</dbReference>
<dbReference type="InterPro" id="IPR013780">
    <property type="entry name" value="Glyco_hydro_b"/>
</dbReference>
<evidence type="ECO:0000259" key="13">
    <source>
        <dbReference type="Pfam" id="PF13802"/>
    </source>
</evidence>
<dbReference type="InterPro" id="IPR048395">
    <property type="entry name" value="Glyco_hydro_31_C"/>
</dbReference>
<evidence type="ECO:0000256" key="11">
    <source>
        <dbReference type="SAM" id="SignalP"/>
    </source>
</evidence>
<dbReference type="PANTHER" id="PTHR22762:SF133">
    <property type="entry name" value="P-TYPE DOMAIN-CONTAINING PROTEIN"/>
    <property type="match status" value="1"/>
</dbReference>
<comment type="similarity">
    <text evidence="2 9">Belongs to the glycosyl hydrolase 31 family.</text>
</comment>
<dbReference type="Pfam" id="PF21365">
    <property type="entry name" value="Glyco_hydro_31_3rd"/>
    <property type="match status" value="1"/>
</dbReference>
<feature type="domain" description="Glycosyl hydrolase family 31 C-terminal" evidence="14">
    <location>
        <begin position="772"/>
        <end position="864"/>
    </location>
</feature>
<dbReference type="PROSITE" id="PS00129">
    <property type="entry name" value="GLYCOSYL_HYDROL_F31_1"/>
    <property type="match status" value="1"/>
</dbReference>
<dbReference type="GO" id="GO:0030246">
    <property type="term" value="F:carbohydrate binding"/>
    <property type="evidence" value="ECO:0007669"/>
    <property type="project" value="InterPro"/>
</dbReference>
<organism evidence="15 16">
    <name type="scientific">Penicillium steckii</name>
    <dbReference type="NCBI Taxonomy" id="303698"/>
    <lineage>
        <taxon>Eukaryota</taxon>
        <taxon>Fungi</taxon>
        <taxon>Dikarya</taxon>
        <taxon>Ascomycota</taxon>
        <taxon>Pezizomycotina</taxon>
        <taxon>Eurotiomycetes</taxon>
        <taxon>Eurotiomycetidae</taxon>
        <taxon>Eurotiales</taxon>
        <taxon>Aspergillaceae</taxon>
        <taxon>Penicillium</taxon>
    </lineage>
</organism>
<keyword evidence="5 9" id="KW-0378">Hydrolase</keyword>
<feature type="compositionally biased region" description="Low complexity" evidence="10">
    <location>
        <begin position="570"/>
        <end position="581"/>
    </location>
</feature>
<dbReference type="SUPFAM" id="SSF74650">
    <property type="entry name" value="Galactose mutarotase-like"/>
    <property type="match status" value="1"/>
</dbReference>
<protein>
    <recommendedName>
        <fullName evidence="3">alpha-glucosidase</fullName>
        <ecNumber evidence="3">3.2.1.20</ecNumber>
    </recommendedName>
    <alternativeName>
        <fullName evidence="8">Maltase</fullName>
    </alternativeName>
</protein>
<keyword evidence="6" id="KW-0325">Glycoprotein</keyword>
<evidence type="ECO:0000256" key="2">
    <source>
        <dbReference type="ARBA" id="ARBA00007806"/>
    </source>
</evidence>
<evidence type="ECO:0000256" key="3">
    <source>
        <dbReference type="ARBA" id="ARBA00012741"/>
    </source>
</evidence>
<dbReference type="OrthoDB" id="5839090at2759"/>
<dbReference type="AlphaFoldDB" id="A0A1V6T9L2"/>
<keyword evidence="7 9" id="KW-0326">Glycosidase</keyword>
<reference evidence="16" key="1">
    <citation type="journal article" date="2017" name="Nat. Microbiol.">
        <title>Global analysis of biosynthetic gene clusters reveals vast potential of secondary metabolite production in Penicillium species.</title>
        <authorList>
            <person name="Nielsen J.C."/>
            <person name="Grijseels S."/>
            <person name="Prigent S."/>
            <person name="Ji B."/>
            <person name="Dainat J."/>
            <person name="Nielsen K.F."/>
            <person name="Frisvad J.C."/>
            <person name="Workman M."/>
            <person name="Nielsen J."/>
        </authorList>
    </citation>
    <scope>NUCLEOTIDE SEQUENCE [LARGE SCALE GENOMIC DNA]</scope>
    <source>
        <strain evidence="16">IBT 24891</strain>
    </source>
</reference>
<dbReference type="CDD" id="cd14752">
    <property type="entry name" value="GH31_N"/>
    <property type="match status" value="1"/>
</dbReference>
<feature type="domain" description="Glycoside hydrolase family 31 N-terminal" evidence="13">
    <location>
        <begin position="108"/>
        <end position="252"/>
    </location>
</feature>
<dbReference type="PANTHER" id="PTHR22762">
    <property type="entry name" value="ALPHA-GLUCOSIDASE"/>
    <property type="match status" value="1"/>
</dbReference>
<dbReference type="FunFam" id="2.60.40.1760:FF:000005">
    <property type="entry name" value="Putative alpha-glucosidase AgdA"/>
    <property type="match status" value="1"/>
</dbReference>
<comment type="catalytic activity">
    <reaction evidence="1">
        <text>Hydrolysis of terminal, non-reducing (1-&gt;4)-linked alpha-D-glucose residues with release of alpha-D-glucose.</text>
        <dbReference type="EC" id="3.2.1.20"/>
    </reaction>
</comment>
<evidence type="ECO:0000259" key="12">
    <source>
        <dbReference type="Pfam" id="PF01055"/>
    </source>
</evidence>
<proteinExistence type="inferred from homology"/>
<dbReference type="InterPro" id="IPR030459">
    <property type="entry name" value="Glyco_hydro_31_CS"/>
</dbReference>
<dbReference type="Pfam" id="PF01055">
    <property type="entry name" value="Glyco_hydro_31_2nd"/>
    <property type="match status" value="1"/>
</dbReference>
<sequence length="994" mass="109183">MVGITDLLLGAWLLPAVYGANPSSTFASSTSSSSISSEYHQFTIPAAADEGANLIANIDDPEAINAQKACPGYKASNVKQSTNGATATLALAGKACNAYGTDVDSLDFSVEYLANDRLNIQITPSNVDSSNASWYHLSEDTVPRPKGSKHASRADSDLEFKWSNVPSFSFKVIRKSTGDAIFDTTGSVLVFENQFTEFVTALPEDYNLYGLGEHIQQFRLLENLTLTMYASDIGDPIDTNVYGSHPFYLDTRYYEASSQKGAKTPVSGDKIDQSKDYVSYSHGVFLRNAHGQEILTGPKKLTWRTLGGSIDLTFYAGPSQAEVTKNYQISTIGLPAMQQYFTFGFHQCRWGYNNWTEMQEVVDTFEKFQIPLENIWNDIDYMHGYRDFDNDKNRFSYEEAEVFLGKLHESGRHYIPIVDSALYIPNPHNKSDAYDTYTRGAKEDVFLKNPDGSTYIGAVWPGYTVFPDWHHPKAGSFWANELVNWHKKVAFDGIWIDMSEVSSFCVGSCGSKNLSMNPAHPGFSLPGEPGNIIYDYPEGFNITNATEAASASSASSSQAAAAATADSSATSSTTYLRTTPTPGVRDINYPPYVINHDQSGHDLASHAVSPNATHADGVQEYDVHNLFGHQILNATYNGLLDVAPEKRPFIIGRSTFAGSGKWAGHWGGDNASKWAYMFFSIPQALSFSLFGVPMFGVDTCGFNGNTDEELCNRWMQLSAFFPFYRNHNTLSAISQEPYQWESVMQASKDAMKIRYAILPYFYTLFHLAHTTGSTVMRALAWEFPNDPQLARVDTQFLLGPSIMVVPALAPQVDTVHGVFPGVKDGEIWYDWYNGSAVQAEPGVNTSIPAPLGHIPVFVRGGSVIPMQKPAMTTRESRNSPWSLLTALDARGSAQGDLYIDDGVSLVQNATLNVKFKAASSSLSAIPQGDWKEENALDKVTVLGVKKSPDSVTLNGKTVPSSSVHYNATSHSLSVEGLQNVTSGGAWSKKWILKW</sequence>